<sequence length="251" mass="28818">MRPHELAWYAGDGQTEPLDDSSWQKICEEALEPGPDTSAFVRVWEDPARFAGFYMDYRGLDVVPLPWPDRKDDVSVLYFRLPTEYLEEQGPERIRELALELAAELPFNSGYVDFVLCARRSDFHEAIELIRPRYPGVELARNEASLRMSTWVDGVHWMNFLGQPVLGKLGGVAGLRERLALPGISIQEMSGDRVLITLGERPETGDVEAGQTLPLHRALARLLEPHLHHQTKWMGDLRPEDMLRWERRFLD</sequence>
<gene>
    <name evidence="1" type="ORF">Q664_34980</name>
</gene>
<dbReference type="Proteomes" id="UP000028547">
    <property type="component" value="Unassembled WGS sequence"/>
</dbReference>
<protein>
    <recommendedName>
        <fullName evidence="3">DUF3396 domain-containing protein</fullName>
    </recommendedName>
</protein>
<evidence type="ECO:0000313" key="2">
    <source>
        <dbReference type="Proteomes" id="UP000028547"/>
    </source>
</evidence>
<proteinExistence type="predicted"/>
<evidence type="ECO:0008006" key="3">
    <source>
        <dbReference type="Google" id="ProtNLM"/>
    </source>
</evidence>
<dbReference type="AlphaFoldDB" id="A0A084SLS7"/>
<organism evidence="1 2">
    <name type="scientific">Archangium violaceum Cb vi76</name>
    <dbReference type="NCBI Taxonomy" id="1406225"/>
    <lineage>
        <taxon>Bacteria</taxon>
        <taxon>Pseudomonadati</taxon>
        <taxon>Myxococcota</taxon>
        <taxon>Myxococcia</taxon>
        <taxon>Myxococcales</taxon>
        <taxon>Cystobacterineae</taxon>
        <taxon>Archangiaceae</taxon>
        <taxon>Archangium</taxon>
    </lineage>
</organism>
<comment type="caution">
    <text evidence="1">The sequence shown here is derived from an EMBL/GenBank/DDBJ whole genome shotgun (WGS) entry which is preliminary data.</text>
</comment>
<name>A0A084SLS7_9BACT</name>
<reference evidence="1 2" key="1">
    <citation type="submission" date="2014-07" db="EMBL/GenBank/DDBJ databases">
        <title>Draft Genome Sequence of Gephyronic Acid Producer, Cystobacter violaceus Strain Cb vi76.</title>
        <authorList>
            <person name="Stevens D.C."/>
            <person name="Young J."/>
            <person name="Carmichael R."/>
            <person name="Tan J."/>
            <person name="Taylor R.E."/>
        </authorList>
    </citation>
    <scope>NUCLEOTIDE SEQUENCE [LARGE SCALE GENOMIC DNA]</scope>
    <source>
        <strain evidence="1 2">Cb vi76</strain>
    </source>
</reference>
<dbReference type="Pfam" id="PF11876">
    <property type="entry name" value="TsiV"/>
    <property type="match status" value="1"/>
</dbReference>
<evidence type="ECO:0000313" key="1">
    <source>
        <dbReference type="EMBL" id="KFA89412.1"/>
    </source>
</evidence>
<dbReference type="InterPro" id="IPR021815">
    <property type="entry name" value="TsiV"/>
</dbReference>
<accession>A0A084SLS7</accession>
<dbReference type="EMBL" id="JPMI01000244">
    <property type="protein sequence ID" value="KFA89412.1"/>
    <property type="molecule type" value="Genomic_DNA"/>
</dbReference>